<dbReference type="EMBL" id="CM047742">
    <property type="protein sequence ID" value="KAJ0034294.1"/>
    <property type="molecule type" value="Genomic_DNA"/>
</dbReference>
<organism evidence="1 2">
    <name type="scientific">Pistacia integerrima</name>
    <dbReference type="NCBI Taxonomy" id="434235"/>
    <lineage>
        <taxon>Eukaryota</taxon>
        <taxon>Viridiplantae</taxon>
        <taxon>Streptophyta</taxon>
        <taxon>Embryophyta</taxon>
        <taxon>Tracheophyta</taxon>
        <taxon>Spermatophyta</taxon>
        <taxon>Magnoliopsida</taxon>
        <taxon>eudicotyledons</taxon>
        <taxon>Gunneridae</taxon>
        <taxon>Pentapetalae</taxon>
        <taxon>rosids</taxon>
        <taxon>malvids</taxon>
        <taxon>Sapindales</taxon>
        <taxon>Anacardiaceae</taxon>
        <taxon>Pistacia</taxon>
    </lineage>
</organism>
<dbReference type="Proteomes" id="UP001163603">
    <property type="component" value="Chromosome 7"/>
</dbReference>
<proteinExistence type="predicted"/>
<gene>
    <name evidence="1" type="ORF">Pint_24967</name>
</gene>
<accession>A0ACC0YDB3</accession>
<protein>
    <submittedName>
        <fullName evidence="1">Uncharacterized protein</fullName>
    </submittedName>
</protein>
<evidence type="ECO:0000313" key="1">
    <source>
        <dbReference type="EMBL" id="KAJ0034294.1"/>
    </source>
</evidence>
<comment type="caution">
    <text evidence="1">The sequence shown here is derived from an EMBL/GenBank/DDBJ whole genome shotgun (WGS) entry which is preliminary data.</text>
</comment>
<evidence type="ECO:0000313" key="2">
    <source>
        <dbReference type="Proteomes" id="UP001163603"/>
    </source>
</evidence>
<name>A0ACC0YDB3_9ROSI</name>
<reference evidence="2" key="1">
    <citation type="journal article" date="2023" name="G3 (Bethesda)">
        <title>Genome assembly and association tests identify interacting loci associated with vigor, precocity, and sex in interspecific pistachio rootstocks.</title>
        <authorList>
            <person name="Palmer W."/>
            <person name="Jacygrad E."/>
            <person name="Sagayaradj S."/>
            <person name="Cavanaugh K."/>
            <person name="Han R."/>
            <person name="Bertier L."/>
            <person name="Beede B."/>
            <person name="Kafkas S."/>
            <person name="Golino D."/>
            <person name="Preece J."/>
            <person name="Michelmore R."/>
        </authorList>
    </citation>
    <scope>NUCLEOTIDE SEQUENCE [LARGE SCALE GENOMIC DNA]</scope>
</reference>
<sequence>MLMETFLGKKPTEEIFSGEMKLKHWVTKALPGSITEVLDTNMLTREDKNFAGKEQCHLF</sequence>
<keyword evidence="2" id="KW-1185">Reference proteome</keyword>